<keyword evidence="9" id="KW-1185">Reference proteome</keyword>
<gene>
    <name evidence="8" type="ORF">HID58_078263</name>
</gene>
<dbReference type="CDD" id="cd00446">
    <property type="entry name" value="GrpE"/>
    <property type="match status" value="1"/>
</dbReference>
<keyword evidence="7" id="KW-1133">Transmembrane helix</keyword>
<dbReference type="InterPro" id="IPR000740">
    <property type="entry name" value="GrpE"/>
</dbReference>
<comment type="caution">
    <text evidence="8">The sequence shown here is derived from an EMBL/GenBank/DDBJ whole genome shotgun (WGS) entry which is preliminary data.</text>
</comment>
<keyword evidence="5" id="KW-0175">Coiled coil</keyword>
<protein>
    <recommendedName>
        <fullName evidence="3">GrpE protein homolog</fullName>
    </recommendedName>
</protein>
<evidence type="ECO:0000313" key="9">
    <source>
        <dbReference type="Proteomes" id="UP000824890"/>
    </source>
</evidence>
<dbReference type="HAMAP" id="MF_01151">
    <property type="entry name" value="GrpE"/>
    <property type="match status" value="1"/>
</dbReference>
<proteinExistence type="inferred from homology"/>
<dbReference type="PANTHER" id="PTHR21237">
    <property type="entry name" value="GRPE PROTEIN"/>
    <property type="match status" value="1"/>
</dbReference>
<dbReference type="Proteomes" id="UP000824890">
    <property type="component" value="Unassembled WGS sequence"/>
</dbReference>
<keyword evidence="7" id="KW-0472">Membrane</keyword>
<dbReference type="PANTHER" id="PTHR21237:SF37">
    <property type="entry name" value="GRPE PROTEIN HOMOLOG"/>
    <property type="match status" value="1"/>
</dbReference>
<dbReference type="InterPro" id="IPR013805">
    <property type="entry name" value="GrpE_CC"/>
</dbReference>
<dbReference type="InterPro" id="IPR009012">
    <property type="entry name" value="GrpE_head"/>
</dbReference>
<dbReference type="EMBL" id="JAGKQM010000017">
    <property type="protein sequence ID" value="KAH0871241.1"/>
    <property type="molecule type" value="Genomic_DNA"/>
</dbReference>
<dbReference type="Pfam" id="PF01025">
    <property type="entry name" value="GrpE"/>
    <property type="match status" value="1"/>
</dbReference>
<evidence type="ECO:0000256" key="2">
    <source>
        <dbReference type="ARBA" id="ARBA00023186"/>
    </source>
</evidence>
<comment type="function">
    <text evidence="3">Essential component of the PAM complex, a complex required for the translocation of transit peptide-containing proteins from the inner membrane into the mitochondrial matrix in an ATP-dependent manner.</text>
</comment>
<dbReference type="SUPFAM" id="SSF58014">
    <property type="entry name" value="Coiled-coil domain of nucleotide exchange factor GrpE"/>
    <property type="match status" value="1"/>
</dbReference>
<evidence type="ECO:0000256" key="6">
    <source>
        <dbReference type="SAM" id="MobiDB-lite"/>
    </source>
</evidence>
<dbReference type="Gene3D" id="3.90.20.20">
    <property type="match status" value="1"/>
</dbReference>
<evidence type="ECO:0000256" key="4">
    <source>
        <dbReference type="RuleBase" id="RU004478"/>
    </source>
</evidence>
<dbReference type="PRINTS" id="PR00773">
    <property type="entry name" value="GRPEPROTEIN"/>
</dbReference>
<organism evidence="8 9">
    <name type="scientific">Brassica napus</name>
    <name type="common">Rape</name>
    <dbReference type="NCBI Taxonomy" id="3708"/>
    <lineage>
        <taxon>Eukaryota</taxon>
        <taxon>Viridiplantae</taxon>
        <taxon>Streptophyta</taxon>
        <taxon>Embryophyta</taxon>
        <taxon>Tracheophyta</taxon>
        <taxon>Spermatophyta</taxon>
        <taxon>Magnoliopsida</taxon>
        <taxon>eudicotyledons</taxon>
        <taxon>Gunneridae</taxon>
        <taxon>Pentapetalae</taxon>
        <taxon>rosids</taxon>
        <taxon>malvids</taxon>
        <taxon>Brassicales</taxon>
        <taxon>Brassicaceae</taxon>
        <taxon>Brassiceae</taxon>
        <taxon>Brassica</taxon>
    </lineage>
</organism>
<feature type="transmembrane region" description="Helical" evidence="7">
    <location>
        <begin position="44"/>
        <end position="68"/>
    </location>
</feature>
<comment type="subcellular location">
    <subcellularLocation>
        <location evidence="3">Mitochondrion matrix</location>
    </subcellularLocation>
</comment>
<keyword evidence="2 3" id="KW-0143">Chaperone</keyword>
<name>A0ABQ7YTS7_BRANA</name>
<evidence type="ECO:0000256" key="7">
    <source>
        <dbReference type="SAM" id="Phobius"/>
    </source>
</evidence>
<keyword evidence="7" id="KW-0812">Transmembrane</keyword>
<dbReference type="PROSITE" id="PS01071">
    <property type="entry name" value="GRPE"/>
    <property type="match status" value="1"/>
</dbReference>
<accession>A0ABQ7YTS7</accession>
<dbReference type="SUPFAM" id="SSF51064">
    <property type="entry name" value="Head domain of nucleotide exchange factor GrpE"/>
    <property type="match status" value="1"/>
</dbReference>
<feature type="region of interest" description="Disordered" evidence="6">
    <location>
        <begin position="345"/>
        <end position="412"/>
    </location>
</feature>
<keyword evidence="3" id="KW-0496">Mitochondrion</keyword>
<evidence type="ECO:0000313" key="8">
    <source>
        <dbReference type="EMBL" id="KAH0871241.1"/>
    </source>
</evidence>
<comment type="similarity">
    <text evidence="1 4">Belongs to the GrpE family.</text>
</comment>
<evidence type="ECO:0000256" key="1">
    <source>
        <dbReference type="ARBA" id="ARBA00009054"/>
    </source>
</evidence>
<feature type="coiled-coil region" evidence="5">
    <location>
        <begin position="412"/>
        <end position="457"/>
    </location>
</feature>
<dbReference type="Gene3D" id="2.30.22.10">
    <property type="entry name" value="Head domain of nucleotide exchange factor GrpE"/>
    <property type="match status" value="1"/>
</dbReference>
<feature type="compositionally biased region" description="Acidic residues" evidence="6">
    <location>
        <begin position="401"/>
        <end position="412"/>
    </location>
</feature>
<evidence type="ECO:0000256" key="3">
    <source>
        <dbReference type="RuleBase" id="RU000640"/>
    </source>
</evidence>
<reference evidence="8 9" key="1">
    <citation type="submission" date="2021-05" db="EMBL/GenBank/DDBJ databases">
        <title>Genome Assembly of Synthetic Allotetraploid Brassica napus Reveals Homoeologous Exchanges between Subgenomes.</title>
        <authorList>
            <person name="Davis J.T."/>
        </authorList>
    </citation>
    <scope>NUCLEOTIDE SEQUENCE [LARGE SCALE GENOMIC DNA]</scope>
    <source>
        <strain evidence="9">cv. Da-Ae</strain>
        <tissue evidence="8">Seedling</tissue>
    </source>
</reference>
<sequence length="597" mass="65643">MDTVEEGKQPLLITVTHAGDVPELRSIPSNEQISESANTSRWSFLFKLLLVITTIGVSTAGIALIILITPTPPTVHIHSMHIAFNEHHLPIWSATFSIKNPNEKLRVTYESPSVCVFYRRKHVGTVRIGAFGQSGGEGNEVVVKGDETGVIDEEAARGMEDDVAMTGSVVGLDMVFLGRVGFYPGASTVWGKQNMTAVCKNVKAMLSSDDYDDDKLNKTKSWGLTFDDRQDCRVDFACPNNTRTAGFDSRRFSNLGLTIIPSQAQSLFPCFSVHSLMLLSRILSRVSRSAGLRSSLSASAALPARNQAPIFTSRNHSLVHEFSQKGQLVAAQVSLVSFPLQRFSFSSSTTPESSDKESNTEASKTSQEKATSEANEPGLHSEPSKDSRRRKGAKRAAVPESDSESDDEEMSMDDLVKLVSEKDELLSEKEQEIKQMKDKVLRTYAEMENVMDRTRRDAENTKKYAIQNFAKSLLDVADNLGRASSVVKESFSKLDDTSKDSAGAAPLLKTLLEGVEMTEKQLAEVFKKFGMEKYDPINEPFDPNRHNAVFQVPDASKPEGTVAHVLKSGYTLFDRVIRPAEVGVTQGGESQEDKEGI</sequence>
<evidence type="ECO:0000256" key="5">
    <source>
        <dbReference type="SAM" id="Coils"/>
    </source>
</evidence>